<dbReference type="InterPro" id="IPR023380">
    <property type="entry name" value="DsbB-like_sf"/>
</dbReference>
<dbReference type="GO" id="GO:0005886">
    <property type="term" value="C:plasma membrane"/>
    <property type="evidence" value="ECO:0007669"/>
    <property type="project" value="UniProtKB-SubCell"/>
</dbReference>
<feature type="transmembrane region" description="Helical" evidence="6">
    <location>
        <begin position="50"/>
        <end position="68"/>
    </location>
</feature>
<evidence type="ECO:0008006" key="8">
    <source>
        <dbReference type="Google" id="ProtNLM"/>
    </source>
</evidence>
<keyword evidence="3 6" id="KW-0812">Transmembrane</keyword>
<dbReference type="AlphaFoldDB" id="A0A3B0S5G5"/>
<name>A0A3B0S5G5_9ZZZZ</name>
<evidence type="ECO:0000256" key="5">
    <source>
        <dbReference type="ARBA" id="ARBA00023136"/>
    </source>
</evidence>
<keyword evidence="2" id="KW-1003">Cell membrane</keyword>
<feature type="transmembrane region" description="Helical" evidence="6">
    <location>
        <begin position="148"/>
        <end position="168"/>
    </location>
</feature>
<dbReference type="GO" id="GO:0015035">
    <property type="term" value="F:protein-disulfide reductase activity"/>
    <property type="evidence" value="ECO:0007669"/>
    <property type="project" value="InterPro"/>
</dbReference>
<dbReference type="PANTHER" id="PTHR36570:SF2">
    <property type="entry name" value="DISULFIDE BOND FORMATION PROTEIN B"/>
    <property type="match status" value="1"/>
</dbReference>
<evidence type="ECO:0000256" key="3">
    <source>
        <dbReference type="ARBA" id="ARBA00022692"/>
    </source>
</evidence>
<dbReference type="Pfam" id="PF02600">
    <property type="entry name" value="DsbB"/>
    <property type="match status" value="1"/>
</dbReference>
<dbReference type="PIRSF" id="PIRSF033913">
    <property type="entry name" value="S-S_format_DsbB"/>
    <property type="match status" value="1"/>
</dbReference>
<protein>
    <recommendedName>
        <fullName evidence="8">Disulfide bond formation protein B</fullName>
    </recommendedName>
</protein>
<sequence>MLQFLTKLSFTERALAVSLAASAALLAGAHLFEHVGGFVPCILCLDQREAHWTAAGVALAGLIAARLFKSRLGAAAAVGATSLVYAVSAGLAFYHTGVEYEFWPGPAICAASGPAIVDLQNLAASLSQPTDAPSCSDVQWTFLGISMAGYNLLASVGLFALTMAAALAETRAAREERNSVPGATA</sequence>
<evidence type="ECO:0000256" key="6">
    <source>
        <dbReference type="SAM" id="Phobius"/>
    </source>
</evidence>
<comment type="subcellular location">
    <subcellularLocation>
        <location evidence="1">Cell membrane</location>
        <topology evidence="1">Multi-pass membrane protein</topology>
    </subcellularLocation>
</comment>
<keyword evidence="5 6" id="KW-0472">Membrane</keyword>
<proteinExistence type="predicted"/>
<evidence type="ECO:0000256" key="1">
    <source>
        <dbReference type="ARBA" id="ARBA00004651"/>
    </source>
</evidence>
<dbReference type="PANTHER" id="PTHR36570">
    <property type="entry name" value="DISULFIDE BOND FORMATION PROTEIN B"/>
    <property type="match status" value="1"/>
</dbReference>
<dbReference type="InterPro" id="IPR024199">
    <property type="entry name" value="Uncharacterised_DsbB"/>
</dbReference>
<dbReference type="Gene3D" id="1.20.1550.10">
    <property type="entry name" value="DsbB-like"/>
    <property type="match status" value="1"/>
</dbReference>
<reference evidence="7" key="1">
    <citation type="submission" date="2018-06" db="EMBL/GenBank/DDBJ databases">
        <authorList>
            <person name="Zhirakovskaya E."/>
        </authorList>
    </citation>
    <scope>NUCLEOTIDE SEQUENCE</scope>
</reference>
<dbReference type="SUPFAM" id="SSF158442">
    <property type="entry name" value="DsbB-like"/>
    <property type="match status" value="1"/>
</dbReference>
<dbReference type="GO" id="GO:0006457">
    <property type="term" value="P:protein folding"/>
    <property type="evidence" value="ECO:0007669"/>
    <property type="project" value="InterPro"/>
</dbReference>
<feature type="transmembrane region" description="Helical" evidence="6">
    <location>
        <begin position="75"/>
        <end position="94"/>
    </location>
</feature>
<evidence type="ECO:0000256" key="2">
    <source>
        <dbReference type="ARBA" id="ARBA00022475"/>
    </source>
</evidence>
<evidence type="ECO:0000313" key="7">
    <source>
        <dbReference type="EMBL" id="VAV91613.1"/>
    </source>
</evidence>
<dbReference type="InterPro" id="IPR003752">
    <property type="entry name" value="DiS_bond_form_DsbB/BdbC"/>
</dbReference>
<accession>A0A3B0S5G5</accession>
<dbReference type="EMBL" id="UOEH01000068">
    <property type="protein sequence ID" value="VAV91613.1"/>
    <property type="molecule type" value="Genomic_DNA"/>
</dbReference>
<evidence type="ECO:0000256" key="4">
    <source>
        <dbReference type="ARBA" id="ARBA00022989"/>
    </source>
</evidence>
<gene>
    <name evidence="7" type="ORF">MNBD_ALPHA05-1505</name>
</gene>
<dbReference type="InterPro" id="IPR050183">
    <property type="entry name" value="DsbB"/>
</dbReference>
<organism evidence="7">
    <name type="scientific">hydrothermal vent metagenome</name>
    <dbReference type="NCBI Taxonomy" id="652676"/>
    <lineage>
        <taxon>unclassified sequences</taxon>
        <taxon>metagenomes</taxon>
        <taxon>ecological metagenomes</taxon>
    </lineage>
</organism>
<keyword evidence="4 6" id="KW-1133">Transmembrane helix</keyword>